<evidence type="ECO:0000313" key="2">
    <source>
        <dbReference type="Proteomes" id="UP000295411"/>
    </source>
</evidence>
<gene>
    <name evidence="1" type="ORF">E2F48_06440</name>
</gene>
<accession>A0A4R5TZT2</accession>
<dbReference type="EMBL" id="SMTK01000002">
    <property type="protein sequence ID" value="TDK26804.1"/>
    <property type="molecule type" value="Genomic_DNA"/>
</dbReference>
<sequence>MAHLSKQLLEVLRCPVTGAALVERDGVLVSGESGPDGLRRTYRLEEGIPVLLASEAQTAASDAAHPGTR</sequence>
<dbReference type="AlphaFoldDB" id="A0A4R5TZT2"/>
<organism evidence="1 2">
    <name type="scientific">Arthrobacter crusticola</name>
    <dbReference type="NCBI Taxonomy" id="2547960"/>
    <lineage>
        <taxon>Bacteria</taxon>
        <taxon>Bacillati</taxon>
        <taxon>Actinomycetota</taxon>
        <taxon>Actinomycetes</taxon>
        <taxon>Micrococcales</taxon>
        <taxon>Micrococcaceae</taxon>
        <taxon>Arthrobacter</taxon>
    </lineage>
</organism>
<dbReference type="SUPFAM" id="SSF158997">
    <property type="entry name" value="Trm112p-like"/>
    <property type="match status" value="1"/>
</dbReference>
<evidence type="ECO:0000313" key="1">
    <source>
        <dbReference type="EMBL" id="TDK26804.1"/>
    </source>
</evidence>
<evidence type="ECO:0008006" key="3">
    <source>
        <dbReference type="Google" id="ProtNLM"/>
    </source>
</evidence>
<keyword evidence="2" id="KW-1185">Reference proteome</keyword>
<dbReference type="OrthoDB" id="9812205at2"/>
<dbReference type="Gene3D" id="2.20.25.10">
    <property type="match status" value="1"/>
</dbReference>
<comment type="caution">
    <text evidence="1">The sequence shown here is derived from an EMBL/GenBank/DDBJ whole genome shotgun (WGS) entry which is preliminary data.</text>
</comment>
<name>A0A4R5TZT2_9MICC</name>
<dbReference type="RefSeq" id="WP_133403159.1">
    <property type="nucleotide sequence ID" value="NZ_SMTK01000002.1"/>
</dbReference>
<reference evidence="1 2" key="1">
    <citation type="submission" date="2019-03" db="EMBL/GenBank/DDBJ databases">
        <title>Arthrobacter sp. nov., an bacterium isolated from biocrust in Mu Us Desert.</title>
        <authorList>
            <person name="Lixiong L."/>
        </authorList>
    </citation>
    <scope>NUCLEOTIDE SEQUENCE [LARGE SCALE GENOMIC DNA]</scope>
    <source>
        <strain evidence="1 2">SLN-3</strain>
    </source>
</reference>
<protein>
    <recommendedName>
        <fullName evidence="3">Trm112 family protein</fullName>
    </recommendedName>
</protein>
<dbReference type="Proteomes" id="UP000295411">
    <property type="component" value="Unassembled WGS sequence"/>
</dbReference>
<proteinExistence type="predicted"/>